<evidence type="ECO:0000256" key="1">
    <source>
        <dbReference type="ARBA" id="ARBA00010688"/>
    </source>
</evidence>
<protein>
    <submittedName>
        <fullName evidence="7">Carbohydrate kinase</fullName>
    </submittedName>
</protein>
<keyword evidence="5" id="KW-0067">ATP-binding</keyword>
<reference evidence="7 8" key="1">
    <citation type="submission" date="2020-01" db="EMBL/GenBank/DDBJ databases">
        <title>Sulfitobacter sediminilitoris sp. nov., isolated from a tidal flat.</title>
        <authorList>
            <person name="Park S."/>
            <person name="Yoon J.-H."/>
        </authorList>
    </citation>
    <scope>NUCLEOTIDE SEQUENCE [LARGE SCALE GENOMIC DNA]</scope>
    <source>
        <strain evidence="7 8">JBTF-M27</strain>
    </source>
</reference>
<evidence type="ECO:0000256" key="2">
    <source>
        <dbReference type="ARBA" id="ARBA00022679"/>
    </source>
</evidence>
<evidence type="ECO:0000313" key="8">
    <source>
        <dbReference type="Proteomes" id="UP000468591"/>
    </source>
</evidence>
<dbReference type="InterPro" id="IPR011611">
    <property type="entry name" value="PfkB_dom"/>
</dbReference>
<keyword evidence="3" id="KW-0547">Nucleotide-binding</keyword>
<comment type="caution">
    <text evidence="7">The sequence shown here is derived from an EMBL/GenBank/DDBJ whole genome shotgun (WGS) entry which is preliminary data.</text>
</comment>
<name>A0A6P0CEP8_9RHOB</name>
<evidence type="ECO:0000256" key="4">
    <source>
        <dbReference type="ARBA" id="ARBA00022777"/>
    </source>
</evidence>
<dbReference type="InterPro" id="IPR029056">
    <property type="entry name" value="Ribokinase-like"/>
</dbReference>
<gene>
    <name evidence="7" type="ORF">GV827_18590</name>
</gene>
<evidence type="ECO:0000256" key="3">
    <source>
        <dbReference type="ARBA" id="ARBA00022741"/>
    </source>
</evidence>
<dbReference type="Gene3D" id="3.40.1190.20">
    <property type="match status" value="1"/>
</dbReference>
<dbReference type="InterPro" id="IPR050306">
    <property type="entry name" value="PfkB_Carbo_kinase"/>
</dbReference>
<proteinExistence type="inferred from homology"/>
<evidence type="ECO:0000313" key="7">
    <source>
        <dbReference type="EMBL" id="NEK24397.1"/>
    </source>
</evidence>
<accession>A0A6P0CEP8</accession>
<evidence type="ECO:0000256" key="5">
    <source>
        <dbReference type="ARBA" id="ARBA00022840"/>
    </source>
</evidence>
<comment type="similarity">
    <text evidence="1">Belongs to the carbohydrate kinase PfkB family.</text>
</comment>
<dbReference type="Proteomes" id="UP000468591">
    <property type="component" value="Unassembled WGS sequence"/>
</dbReference>
<dbReference type="EMBL" id="JAABNT010000015">
    <property type="protein sequence ID" value="NEK24397.1"/>
    <property type="molecule type" value="Genomic_DNA"/>
</dbReference>
<dbReference type="PROSITE" id="PS00584">
    <property type="entry name" value="PFKB_KINASES_2"/>
    <property type="match status" value="1"/>
</dbReference>
<feature type="domain" description="Carbohydrate kinase PfkB" evidence="6">
    <location>
        <begin position="2"/>
        <end position="302"/>
    </location>
</feature>
<keyword evidence="2" id="KW-0808">Transferase</keyword>
<sequence length="309" mass="31961">MILCCGEALVDMIPVDLPAGGKAYAPHAGGAVFNTAIALGRLGVETGMVSGVSTDTFGRMLASQLEENGVSTAYLARSGRLTTLALVHIENGGATYSFYDENSAGRSLTFADMPALGDEVSALYFGGISLVAEPAADAYASLLAKERANRVVMIDPNIRPGFISAEHTYRDRLDRMIGQSDIIKVSDEDLDWLIEGEETIEIKAAAMRGRGPAIVVVTKGAEGATAFFGDASVGVAAPVTHVVDTVGAGDTFNAGFLAGLNDKGCLSKDALGSVSDDVIHHALSLGATVAAVTVSRAGANPPWASEINR</sequence>
<keyword evidence="4 7" id="KW-0418">Kinase</keyword>
<dbReference type="CDD" id="cd01167">
    <property type="entry name" value="bac_FRK"/>
    <property type="match status" value="1"/>
</dbReference>
<dbReference type="Pfam" id="PF00294">
    <property type="entry name" value="PfkB"/>
    <property type="match status" value="1"/>
</dbReference>
<keyword evidence="8" id="KW-1185">Reference proteome</keyword>
<dbReference type="AlphaFoldDB" id="A0A6P0CEP8"/>
<dbReference type="PANTHER" id="PTHR43085">
    <property type="entry name" value="HEXOKINASE FAMILY MEMBER"/>
    <property type="match status" value="1"/>
</dbReference>
<dbReference type="GO" id="GO:0016301">
    <property type="term" value="F:kinase activity"/>
    <property type="evidence" value="ECO:0007669"/>
    <property type="project" value="UniProtKB-KW"/>
</dbReference>
<dbReference type="GO" id="GO:0005524">
    <property type="term" value="F:ATP binding"/>
    <property type="evidence" value="ECO:0007669"/>
    <property type="project" value="UniProtKB-KW"/>
</dbReference>
<evidence type="ECO:0000259" key="6">
    <source>
        <dbReference type="Pfam" id="PF00294"/>
    </source>
</evidence>
<organism evidence="7 8">
    <name type="scientific">Sulfitobacter sediminilitoris</name>
    <dbReference type="NCBI Taxonomy" id="2698830"/>
    <lineage>
        <taxon>Bacteria</taxon>
        <taxon>Pseudomonadati</taxon>
        <taxon>Pseudomonadota</taxon>
        <taxon>Alphaproteobacteria</taxon>
        <taxon>Rhodobacterales</taxon>
        <taxon>Roseobacteraceae</taxon>
        <taxon>Sulfitobacter</taxon>
    </lineage>
</organism>
<dbReference type="PANTHER" id="PTHR43085:SF1">
    <property type="entry name" value="PSEUDOURIDINE KINASE-RELATED"/>
    <property type="match status" value="1"/>
</dbReference>
<dbReference type="InterPro" id="IPR002173">
    <property type="entry name" value="Carboh/pur_kinase_PfkB_CS"/>
</dbReference>
<dbReference type="SUPFAM" id="SSF53613">
    <property type="entry name" value="Ribokinase-like"/>
    <property type="match status" value="1"/>
</dbReference>